<dbReference type="AlphaFoldDB" id="A0A1Y2JVE6"/>
<name>A0A1Y2JVE6_BRAJP</name>
<organism evidence="2 3">
    <name type="scientific">Bradyrhizobium japonicum</name>
    <dbReference type="NCBI Taxonomy" id="375"/>
    <lineage>
        <taxon>Bacteria</taxon>
        <taxon>Pseudomonadati</taxon>
        <taxon>Pseudomonadota</taxon>
        <taxon>Alphaproteobacteria</taxon>
        <taxon>Hyphomicrobiales</taxon>
        <taxon>Nitrobacteraceae</taxon>
        <taxon>Bradyrhizobium</taxon>
    </lineage>
</organism>
<evidence type="ECO:0000313" key="2">
    <source>
        <dbReference type="EMBL" id="OSJ36091.1"/>
    </source>
</evidence>
<dbReference type="EMBL" id="NAFL01000205">
    <property type="protein sequence ID" value="OSJ36091.1"/>
    <property type="molecule type" value="Genomic_DNA"/>
</dbReference>
<evidence type="ECO:0000313" key="3">
    <source>
        <dbReference type="Proteomes" id="UP000193335"/>
    </source>
</evidence>
<dbReference type="Proteomes" id="UP000193335">
    <property type="component" value="Unassembled WGS sequence"/>
</dbReference>
<proteinExistence type="predicted"/>
<feature type="region of interest" description="Disordered" evidence="1">
    <location>
        <begin position="41"/>
        <end position="83"/>
    </location>
</feature>
<accession>A0A1Y2JVE6</accession>
<reference evidence="2 3" key="1">
    <citation type="submission" date="2017-03" db="EMBL/GenBank/DDBJ databases">
        <title>Whole genome sequences of fourteen strains of Bradyrhizobium canariense and one strain of Bradyrhizobium japonicum isolated from Lupinus (Papilionoideae: Genisteae) species in Algeria.</title>
        <authorList>
            <person name="Crovadore J."/>
            <person name="Chekireb D."/>
            <person name="Brachmann A."/>
            <person name="Chablais R."/>
            <person name="Cochard B."/>
            <person name="Lefort F."/>
        </authorList>
    </citation>
    <scope>NUCLEOTIDE SEQUENCE [LARGE SCALE GENOMIC DNA]</scope>
    <source>
        <strain evidence="2 3">UBMA197</strain>
    </source>
</reference>
<sequence>GRSREARAGWGDLSTQAVFVVERPSPHPVSHLRCAQMRADPRASYARPGPLQGRVNSITSFPRAETPADSARDPLPAASEARA</sequence>
<gene>
    <name evidence="2" type="ORF">BSZ19_05810</name>
</gene>
<feature type="non-terminal residue" evidence="2">
    <location>
        <position position="1"/>
    </location>
</feature>
<protein>
    <submittedName>
        <fullName evidence="2">Uncharacterized protein</fullName>
    </submittedName>
</protein>
<comment type="caution">
    <text evidence="2">The sequence shown here is derived from an EMBL/GenBank/DDBJ whole genome shotgun (WGS) entry which is preliminary data.</text>
</comment>
<evidence type="ECO:0000256" key="1">
    <source>
        <dbReference type="SAM" id="MobiDB-lite"/>
    </source>
</evidence>